<gene>
    <name evidence="1" type="ORF">AZI85_13935</name>
</gene>
<organism evidence="1 2">
    <name type="scientific">Bdellovibrio bacteriovorus</name>
    <dbReference type="NCBI Taxonomy" id="959"/>
    <lineage>
        <taxon>Bacteria</taxon>
        <taxon>Pseudomonadati</taxon>
        <taxon>Bdellovibrionota</taxon>
        <taxon>Bdellovibrionia</taxon>
        <taxon>Bdellovibrionales</taxon>
        <taxon>Pseudobdellovibrionaceae</taxon>
        <taxon>Bdellovibrio</taxon>
    </lineage>
</organism>
<dbReference type="Gene3D" id="3.40.50.1820">
    <property type="entry name" value="alpha/beta hydrolase"/>
    <property type="match status" value="1"/>
</dbReference>
<evidence type="ECO:0000313" key="2">
    <source>
        <dbReference type="Proteomes" id="UP000075391"/>
    </source>
</evidence>
<proteinExistence type="predicted"/>
<dbReference type="PANTHER" id="PTHR47751:SF1">
    <property type="entry name" value="SUPERFAMILY HYDROLASE, PUTATIVE (AFU_ORTHOLOGUE AFUA_2G16580)-RELATED"/>
    <property type="match status" value="1"/>
</dbReference>
<dbReference type="OrthoDB" id="5291795at2"/>
<dbReference type="InterPro" id="IPR051411">
    <property type="entry name" value="Polyketide_trans_af380"/>
</dbReference>
<dbReference type="EMBL" id="LUKF01000002">
    <property type="protein sequence ID" value="KYG70244.1"/>
    <property type="molecule type" value="Genomic_DNA"/>
</dbReference>
<dbReference type="SUPFAM" id="SSF53474">
    <property type="entry name" value="alpha/beta-Hydrolases"/>
    <property type="match status" value="1"/>
</dbReference>
<dbReference type="InterPro" id="IPR029058">
    <property type="entry name" value="AB_hydrolase_fold"/>
</dbReference>
<dbReference type="AlphaFoldDB" id="A0A150WUU9"/>
<evidence type="ECO:0008006" key="3">
    <source>
        <dbReference type="Google" id="ProtNLM"/>
    </source>
</evidence>
<sequence length="194" mass="21478">MKLTITFTSQGRLLEGCLYLPKNSSEHLVGLLFEGSMTGATNQITHYIAREVSEEGFACLVMDHSYYSEDEGAAQSWESPSKRTEDIHCALSFMQKHGTINPEKIIGVGVSVGAEYMAQVCRESNVCKGLVMIQGPYDDAQNKAQDLDIPTVVVDETHLDSAIDETVMWARTLFNGKFAENPNPPLVDWSRADK</sequence>
<reference evidence="1 2" key="1">
    <citation type="submission" date="2016-03" db="EMBL/GenBank/DDBJ databases">
        <authorList>
            <person name="Ploux O."/>
        </authorList>
    </citation>
    <scope>NUCLEOTIDE SEQUENCE [LARGE SCALE GENOMIC DNA]</scope>
    <source>
        <strain evidence="1 2">BER2</strain>
    </source>
</reference>
<dbReference type="PANTHER" id="PTHR47751">
    <property type="entry name" value="SUPERFAMILY HYDROLASE, PUTATIVE (AFU_ORTHOLOGUE AFUA_2G16580)-RELATED"/>
    <property type="match status" value="1"/>
</dbReference>
<comment type="caution">
    <text evidence="1">The sequence shown here is derived from an EMBL/GenBank/DDBJ whole genome shotgun (WGS) entry which is preliminary data.</text>
</comment>
<evidence type="ECO:0000313" key="1">
    <source>
        <dbReference type="EMBL" id="KYG70244.1"/>
    </source>
</evidence>
<name>A0A150WUU9_BDEBC</name>
<dbReference type="RefSeq" id="WP_063242730.1">
    <property type="nucleotide sequence ID" value="NZ_CP168967.1"/>
</dbReference>
<dbReference type="Proteomes" id="UP000075391">
    <property type="component" value="Unassembled WGS sequence"/>
</dbReference>
<protein>
    <recommendedName>
        <fullName evidence="3">Alpha/beta hydrolase</fullName>
    </recommendedName>
</protein>
<accession>A0A150WUU9</accession>